<sequence>MGPATRDTAPLVYSVKTGYHVNTVIRSDASWSELSKVAGLSWVVTTQERKTVGQRGTNYTSSALVAEGMALREAVTACRSLGIKEVRFESDSAQLIQAVNSKQPTLEIYGIVEDILRLSGDFEVVDFIWIPRLRNAEADMYAKQALSLFVREVGEAVFMPPPN</sequence>
<gene>
    <name evidence="2" type="primary">BnaC04g02140D</name>
    <name evidence="2" type="ORF">GSBRNA2T00024234001</name>
</gene>
<organism evidence="2 3">
    <name type="scientific">Brassica napus</name>
    <name type="common">Rape</name>
    <dbReference type="NCBI Taxonomy" id="3708"/>
    <lineage>
        <taxon>Eukaryota</taxon>
        <taxon>Viridiplantae</taxon>
        <taxon>Streptophyta</taxon>
        <taxon>Embryophyta</taxon>
        <taxon>Tracheophyta</taxon>
        <taxon>Spermatophyta</taxon>
        <taxon>Magnoliopsida</taxon>
        <taxon>eudicotyledons</taxon>
        <taxon>Gunneridae</taxon>
        <taxon>Pentapetalae</taxon>
        <taxon>rosids</taxon>
        <taxon>malvids</taxon>
        <taxon>Brassicales</taxon>
        <taxon>Brassicaceae</taxon>
        <taxon>Brassiceae</taxon>
        <taxon>Brassica</taxon>
    </lineage>
</organism>
<dbReference type="PaxDb" id="3708-A0A078GGQ9"/>
<evidence type="ECO:0000259" key="1">
    <source>
        <dbReference type="Pfam" id="PF13456"/>
    </source>
</evidence>
<dbReference type="InterPro" id="IPR002156">
    <property type="entry name" value="RNaseH_domain"/>
</dbReference>
<dbReference type="OMA" id="SAQLIMA"/>
<dbReference type="GO" id="GO:0003676">
    <property type="term" value="F:nucleic acid binding"/>
    <property type="evidence" value="ECO:0007669"/>
    <property type="project" value="InterPro"/>
</dbReference>
<dbReference type="Gramene" id="CDY23823">
    <property type="protein sequence ID" value="CDY23823"/>
    <property type="gene ID" value="GSBRNA2T00024234001"/>
</dbReference>
<dbReference type="CDD" id="cd06222">
    <property type="entry name" value="RNase_H_like"/>
    <property type="match status" value="1"/>
</dbReference>
<dbReference type="AlphaFoldDB" id="A0A078GGQ9"/>
<dbReference type="GO" id="GO:0004523">
    <property type="term" value="F:RNA-DNA hybrid ribonuclease activity"/>
    <property type="evidence" value="ECO:0007669"/>
    <property type="project" value="InterPro"/>
</dbReference>
<name>A0A078GGQ9_BRANA</name>
<dbReference type="InterPro" id="IPR036397">
    <property type="entry name" value="RNaseH_sf"/>
</dbReference>
<protein>
    <submittedName>
        <fullName evidence="2">BnaC04g02140D protein</fullName>
    </submittedName>
</protein>
<feature type="domain" description="RNase H type-1" evidence="1">
    <location>
        <begin position="27"/>
        <end position="145"/>
    </location>
</feature>
<dbReference type="Pfam" id="PF13456">
    <property type="entry name" value="RVT_3"/>
    <property type="match status" value="1"/>
</dbReference>
<evidence type="ECO:0000313" key="3">
    <source>
        <dbReference type="Proteomes" id="UP000028999"/>
    </source>
</evidence>
<dbReference type="InterPro" id="IPR052929">
    <property type="entry name" value="RNase_H-like_EbsB-rel"/>
</dbReference>
<dbReference type="EMBL" id="LK032150">
    <property type="protein sequence ID" value="CDY23823.1"/>
    <property type="molecule type" value="Genomic_DNA"/>
</dbReference>
<evidence type="ECO:0000313" key="2">
    <source>
        <dbReference type="EMBL" id="CDY23823.1"/>
    </source>
</evidence>
<keyword evidence="3" id="KW-1185">Reference proteome</keyword>
<reference evidence="2 3" key="1">
    <citation type="journal article" date="2014" name="Science">
        <title>Plant genetics. Early allopolyploid evolution in the post-Neolithic Brassica napus oilseed genome.</title>
        <authorList>
            <person name="Chalhoub B."/>
            <person name="Denoeud F."/>
            <person name="Liu S."/>
            <person name="Parkin I.A."/>
            <person name="Tang H."/>
            <person name="Wang X."/>
            <person name="Chiquet J."/>
            <person name="Belcram H."/>
            <person name="Tong C."/>
            <person name="Samans B."/>
            <person name="Correa M."/>
            <person name="Da Silva C."/>
            <person name="Just J."/>
            <person name="Falentin C."/>
            <person name="Koh C.S."/>
            <person name="Le Clainche I."/>
            <person name="Bernard M."/>
            <person name="Bento P."/>
            <person name="Noel B."/>
            <person name="Labadie K."/>
            <person name="Alberti A."/>
            <person name="Charles M."/>
            <person name="Arnaud D."/>
            <person name="Guo H."/>
            <person name="Daviaud C."/>
            <person name="Alamery S."/>
            <person name="Jabbari K."/>
            <person name="Zhao M."/>
            <person name="Edger P.P."/>
            <person name="Chelaifa H."/>
            <person name="Tack D."/>
            <person name="Lassalle G."/>
            <person name="Mestiri I."/>
            <person name="Schnel N."/>
            <person name="Le Paslier M.C."/>
            <person name="Fan G."/>
            <person name="Renault V."/>
            <person name="Bayer P.E."/>
            <person name="Golicz A.A."/>
            <person name="Manoli S."/>
            <person name="Lee T.H."/>
            <person name="Thi V.H."/>
            <person name="Chalabi S."/>
            <person name="Hu Q."/>
            <person name="Fan C."/>
            <person name="Tollenaere R."/>
            <person name="Lu Y."/>
            <person name="Battail C."/>
            <person name="Shen J."/>
            <person name="Sidebottom C.H."/>
            <person name="Wang X."/>
            <person name="Canaguier A."/>
            <person name="Chauveau A."/>
            <person name="Berard A."/>
            <person name="Deniot G."/>
            <person name="Guan M."/>
            <person name="Liu Z."/>
            <person name="Sun F."/>
            <person name="Lim Y.P."/>
            <person name="Lyons E."/>
            <person name="Town C.D."/>
            <person name="Bancroft I."/>
            <person name="Wang X."/>
            <person name="Meng J."/>
            <person name="Ma J."/>
            <person name="Pires J.C."/>
            <person name="King G.J."/>
            <person name="Brunel D."/>
            <person name="Delourme R."/>
            <person name="Renard M."/>
            <person name="Aury J.M."/>
            <person name="Adams K.L."/>
            <person name="Batley J."/>
            <person name="Snowdon R.J."/>
            <person name="Tost J."/>
            <person name="Edwards D."/>
            <person name="Zhou Y."/>
            <person name="Hua W."/>
            <person name="Sharpe A.G."/>
            <person name="Paterson A.H."/>
            <person name="Guan C."/>
            <person name="Wincker P."/>
        </authorList>
    </citation>
    <scope>NUCLEOTIDE SEQUENCE [LARGE SCALE GENOMIC DNA]</scope>
    <source>
        <strain evidence="3">cv. Darmor-bzh</strain>
    </source>
</reference>
<dbReference type="PANTHER" id="PTHR47074">
    <property type="entry name" value="BNAC02G40300D PROTEIN"/>
    <property type="match status" value="1"/>
</dbReference>
<dbReference type="Proteomes" id="UP000028999">
    <property type="component" value="Unassembled WGS sequence"/>
</dbReference>
<dbReference type="PANTHER" id="PTHR47074:SF11">
    <property type="entry name" value="REVERSE TRANSCRIPTASE-LIKE PROTEIN"/>
    <property type="match status" value="1"/>
</dbReference>
<dbReference type="InterPro" id="IPR044730">
    <property type="entry name" value="RNase_H-like_dom_plant"/>
</dbReference>
<dbReference type="SUPFAM" id="SSF53098">
    <property type="entry name" value="Ribonuclease H-like"/>
    <property type="match status" value="1"/>
</dbReference>
<dbReference type="InterPro" id="IPR012337">
    <property type="entry name" value="RNaseH-like_sf"/>
</dbReference>
<dbReference type="Gene3D" id="3.30.420.10">
    <property type="entry name" value="Ribonuclease H-like superfamily/Ribonuclease H"/>
    <property type="match status" value="1"/>
</dbReference>
<accession>A0A078GGQ9</accession>
<proteinExistence type="predicted"/>